<dbReference type="Gene3D" id="1.20.120.530">
    <property type="entry name" value="GntR ligand-binding domain-like"/>
    <property type="match status" value="1"/>
</dbReference>
<evidence type="ECO:0000313" key="6">
    <source>
        <dbReference type="Proteomes" id="UP000000844"/>
    </source>
</evidence>
<protein>
    <submittedName>
        <fullName evidence="5">Transcriptional regulator, GntR family</fullName>
    </submittedName>
</protein>
<dbReference type="OrthoDB" id="5243844at2"/>
<dbReference type="AlphaFoldDB" id="D3Q484"/>
<evidence type="ECO:0000256" key="1">
    <source>
        <dbReference type="ARBA" id="ARBA00023015"/>
    </source>
</evidence>
<evidence type="ECO:0000256" key="3">
    <source>
        <dbReference type="ARBA" id="ARBA00023163"/>
    </source>
</evidence>
<dbReference type="Proteomes" id="UP000000844">
    <property type="component" value="Chromosome"/>
</dbReference>
<organism evidence="5 6">
    <name type="scientific">Stackebrandtia nassauensis (strain DSM 44728 / CIP 108903 / NRRL B-16338 / NBRC 102104 / LLR-40K-21)</name>
    <dbReference type="NCBI Taxonomy" id="446470"/>
    <lineage>
        <taxon>Bacteria</taxon>
        <taxon>Bacillati</taxon>
        <taxon>Actinomycetota</taxon>
        <taxon>Actinomycetes</taxon>
        <taxon>Glycomycetales</taxon>
        <taxon>Glycomycetaceae</taxon>
        <taxon>Stackebrandtia</taxon>
    </lineage>
</organism>
<dbReference type="PANTHER" id="PTHR43537:SF45">
    <property type="entry name" value="GNTR FAMILY REGULATORY PROTEIN"/>
    <property type="match status" value="1"/>
</dbReference>
<keyword evidence="2" id="KW-0238">DNA-binding</keyword>
<dbReference type="PANTHER" id="PTHR43537">
    <property type="entry name" value="TRANSCRIPTIONAL REGULATOR, GNTR FAMILY"/>
    <property type="match status" value="1"/>
</dbReference>
<dbReference type="SUPFAM" id="SSF46785">
    <property type="entry name" value="Winged helix' DNA-binding domain"/>
    <property type="match status" value="1"/>
</dbReference>
<keyword evidence="1" id="KW-0805">Transcription regulation</keyword>
<keyword evidence="6" id="KW-1185">Reference proteome</keyword>
<proteinExistence type="predicted"/>
<evidence type="ECO:0000313" key="5">
    <source>
        <dbReference type="EMBL" id="ADD45969.1"/>
    </source>
</evidence>
<gene>
    <name evidence="5" type="ordered locus">Snas_6353</name>
</gene>
<dbReference type="Gene3D" id="1.10.10.10">
    <property type="entry name" value="Winged helix-like DNA-binding domain superfamily/Winged helix DNA-binding domain"/>
    <property type="match status" value="1"/>
</dbReference>
<dbReference type="InterPro" id="IPR036388">
    <property type="entry name" value="WH-like_DNA-bd_sf"/>
</dbReference>
<dbReference type="GO" id="GO:0003677">
    <property type="term" value="F:DNA binding"/>
    <property type="evidence" value="ECO:0007669"/>
    <property type="project" value="UniProtKB-KW"/>
</dbReference>
<dbReference type="STRING" id="446470.Snas_6353"/>
<dbReference type="SMART" id="SM00345">
    <property type="entry name" value="HTH_GNTR"/>
    <property type="match status" value="1"/>
</dbReference>
<evidence type="ECO:0000256" key="2">
    <source>
        <dbReference type="ARBA" id="ARBA00023125"/>
    </source>
</evidence>
<dbReference type="GO" id="GO:0003700">
    <property type="term" value="F:DNA-binding transcription factor activity"/>
    <property type="evidence" value="ECO:0007669"/>
    <property type="project" value="InterPro"/>
</dbReference>
<evidence type="ECO:0000259" key="4">
    <source>
        <dbReference type="PROSITE" id="PS50949"/>
    </source>
</evidence>
<dbReference type="HOGENOM" id="CLU_017584_5_5_11"/>
<reference evidence="5 6" key="1">
    <citation type="journal article" date="2009" name="Stand. Genomic Sci.">
        <title>Complete genome sequence of Stackebrandtia nassauensis type strain (LLR-40K-21).</title>
        <authorList>
            <person name="Munk C."/>
            <person name="Lapidus A."/>
            <person name="Copeland A."/>
            <person name="Jando M."/>
            <person name="Mayilraj S."/>
            <person name="Glavina Del Rio T."/>
            <person name="Nolan M."/>
            <person name="Chen F."/>
            <person name="Lucas S."/>
            <person name="Tice H."/>
            <person name="Cheng J.F."/>
            <person name="Han C."/>
            <person name="Detter J.C."/>
            <person name="Bruce D."/>
            <person name="Goodwin L."/>
            <person name="Chain P."/>
            <person name="Pitluck S."/>
            <person name="Goker M."/>
            <person name="Ovchinikova G."/>
            <person name="Pati A."/>
            <person name="Ivanova N."/>
            <person name="Mavromatis K."/>
            <person name="Chen A."/>
            <person name="Palaniappan K."/>
            <person name="Land M."/>
            <person name="Hauser L."/>
            <person name="Chang Y.J."/>
            <person name="Jeffries C.D."/>
            <person name="Bristow J."/>
            <person name="Eisen J.A."/>
            <person name="Markowitz V."/>
            <person name="Hugenholtz P."/>
            <person name="Kyrpides N.C."/>
            <person name="Klenk H.P."/>
        </authorList>
    </citation>
    <scope>NUCLEOTIDE SEQUENCE [LARGE SCALE GENOMIC DNA]</scope>
    <source>
        <strain evidence="6">DSM 44728 / CIP 108903 / NRRL B-16338 / NBRC 102104 / LLR-40K-21</strain>
    </source>
</reference>
<dbReference type="CDD" id="cd07377">
    <property type="entry name" value="WHTH_GntR"/>
    <property type="match status" value="1"/>
</dbReference>
<dbReference type="InterPro" id="IPR011711">
    <property type="entry name" value="GntR_C"/>
</dbReference>
<dbReference type="Pfam" id="PF07729">
    <property type="entry name" value="FCD"/>
    <property type="match status" value="1"/>
</dbReference>
<dbReference type="RefSeq" id="WP_013021540.1">
    <property type="nucleotide sequence ID" value="NC_013947.1"/>
</dbReference>
<dbReference type="InterPro" id="IPR000524">
    <property type="entry name" value="Tscrpt_reg_HTH_GntR"/>
</dbReference>
<dbReference type="PROSITE" id="PS50949">
    <property type="entry name" value="HTH_GNTR"/>
    <property type="match status" value="1"/>
</dbReference>
<dbReference type="SMART" id="SM00895">
    <property type="entry name" value="FCD"/>
    <property type="match status" value="1"/>
</dbReference>
<dbReference type="SUPFAM" id="SSF48008">
    <property type="entry name" value="GntR ligand-binding domain-like"/>
    <property type="match status" value="1"/>
</dbReference>
<dbReference type="Pfam" id="PF00392">
    <property type="entry name" value="GntR"/>
    <property type="match status" value="1"/>
</dbReference>
<dbReference type="EMBL" id="CP001778">
    <property type="protein sequence ID" value="ADD45969.1"/>
    <property type="molecule type" value="Genomic_DNA"/>
</dbReference>
<sequence length="232" mass="26100">MTTPPPESFVYESRTVDPPTRNSTAEFVAGLLRTEIADGKRQPGDKLPEAELCELHQVSRNTLREAFQLLTHERLVIHNLNRGFKVRRPSAEDLSDIYRVRRVIECGAIRSAVIVPERLAGLQRAVADGERAAKQHDGRAVGSANIQFHRSIGSLAESARIDEVMNQVLAELRLVFHVMGNHGDFHLPYLPRNREILDCLAEHDIMRASQLLSNYLDDAEEQLQAAYEEADS</sequence>
<name>D3Q484_STANL</name>
<dbReference type="InterPro" id="IPR008920">
    <property type="entry name" value="TF_FadR/GntR_C"/>
</dbReference>
<keyword evidence="3" id="KW-0804">Transcription</keyword>
<feature type="domain" description="HTH gntR-type" evidence="4">
    <location>
        <begin position="22"/>
        <end position="89"/>
    </location>
</feature>
<dbReference type="KEGG" id="sna:Snas_6353"/>
<dbReference type="InterPro" id="IPR036390">
    <property type="entry name" value="WH_DNA-bd_sf"/>
</dbReference>
<accession>D3Q484</accession>
<dbReference type="eggNOG" id="COG1802">
    <property type="taxonomic scope" value="Bacteria"/>
</dbReference>